<accession>A0AAE9E2C5</accession>
<proteinExistence type="predicted"/>
<feature type="compositionally biased region" description="Polar residues" evidence="1">
    <location>
        <begin position="736"/>
        <end position="754"/>
    </location>
</feature>
<feature type="region of interest" description="Disordered" evidence="1">
    <location>
        <begin position="325"/>
        <end position="384"/>
    </location>
</feature>
<evidence type="ECO:0000313" key="3">
    <source>
        <dbReference type="Proteomes" id="UP000829354"/>
    </source>
</evidence>
<dbReference type="AlphaFoldDB" id="A0AAE9E2C5"/>
<feature type="region of interest" description="Disordered" evidence="1">
    <location>
        <begin position="692"/>
        <end position="761"/>
    </location>
</feature>
<feature type="region of interest" description="Disordered" evidence="1">
    <location>
        <begin position="1"/>
        <end position="38"/>
    </location>
</feature>
<dbReference type="GO" id="GO:0000226">
    <property type="term" value="P:microtubule cytoskeleton organization"/>
    <property type="evidence" value="ECO:0007669"/>
    <property type="project" value="InterPro"/>
</dbReference>
<dbReference type="GO" id="GO:0005874">
    <property type="term" value="C:microtubule"/>
    <property type="evidence" value="ECO:0007669"/>
    <property type="project" value="InterPro"/>
</dbReference>
<reference evidence="2 3" key="1">
    <citation type="submission" date="2022-04" db="EMBL/GenBank/DDBJ databases">
        <title>Chromosome-level reference genomes for two strains of Caenorhabditis briggsae: an improved platform for comparative genomics.</title>
        <authorList>
            <person name="Stevens L."/>
            <person name="Andersen E."/>
        </authorList>
    </citation>
    <scope>NUCLEOTIDE SEQUENCE [LARGE SCALE GENOMIC DNA]</scope>
    <source>
        <strain evidence="2">VX34</strain>
        <tissue evidence="2">Whole-organism</tissue>
    </source>
</reference>
<evidence type="ECO:0000256" key="1">
    <source>
        <dbReference type="SAM" id="MobiDB-lite"/>
    </source>
</evidence>
<evidence type="ECO:0008006" key="4">
    <source>
        <dbReference type="Google" id="ProtNLM"/>
    </source>
</evidence>
<sequence>MSDPLLDVPHKVVLNESEDTPNVEDPNSAKESDSKKEAPTEYAYIIGGTSNPATLLDFDGVRVLEGGTFSNDIERVANGNEITAIILSAPTVESLSSTSRLFKQDETIAVLSNTGPLKDVAQGGSGEVFKMIQDFTSKFLSKMPVFDPKYPAHIIYQCVKKGTLSLHVLAGTKREGEAIAKALSSGKEEDVERVASECGTIAVLMWRPVLADKAVVRVLISGSCSHLRIQESLDKAAKFLPFLNAPIVKSIDVLKDILAPTTARSSIPPVGKPPHASRSIAPVPAARQRIMTAAAVRTSRQGSDGSVVVPKATVAPARALKAPLSFRAPAKGQKPPLPGKAPVSATTSSSSTQSRPNSAQGNVSAPKQSSVAHPKKSEQAKPWAIVSKKSSNTVIVPKAVLKAQVQKAPVSTAPVSETPVQTVTVLEKVKTEVESTPVKSQRVTSLQQSGNNTIVLSDSPVNNTIVIGDSDDDTVCTLQLGESTAEITVDDDDSKIIKSFSKNLAVVNLDDTEEESETMKPVTIANEPQLESCQTTPHVESDMTKLSGELNNLNIGNQLSEMANVLSQEVINAALPIAIRQRMKDSLQKLDLDESSIEYIQKLSSDLVEEAKQAAVKMVDLKKLSDELQTLHLSNDTIEMIKDLANIAIEEALKSFTPVEHREAGLKSNTLGIIDDIATEAVNDALKSFTNTACSPNAISSEDQSKQGNESLPDDSKLSGDWSMTSSDQAFVEPNKTVNTPQRSEEQSQGSTPTPDIAKEVLHMPPGRGNPIGLKNGRFARPYYFDLVKVPRGDKTVTDAHLQEFMSKVRSRKIILPADNISEAQLQAVIRGKQTWCEDCHPCTIIPTHGTEILTDFLEKNQKQIATIHLTFETPLKRIEGPQDQIMKISFDKIHSNLSRIIL</sequence>
<dbReference type="GO" id="GO:0008017">
    <property type="term" value="F:microtubule binding"/>
    <property type="evidence" value="ECO:0007669"/>
    <property type="project" value="InterPro"/>
</dbReference>
<keyword evidence="3" id="KW-1185">Reference proteome</keyword>
<protein>
    <recommendedName>
        <fullName evidence="4">Microtubule-associated protein futsch</fullName>
    </recommendedName>
</protein>
<feature type="compositionally biased region" description="Basic and acidic residues" evidence="1">
    <location>
        <begin position="27"/>
        <end position="38"/>
    </location>
</feature>
<evidence type="ECO:0000313" key="2">
    <source>
        <dbReference type="EMBL" id="UMM12085.1"/>
    </source>
</evidence>
<feature type="compositionally biased region" description="Polar residues" evidence="1">
    <location>
        <begin position="692"/>
        <end position="710"/>
    </location>
</feature>
<dbReference type="PANTHER" id="PTHR13843">
    <property type="entry name" value="MICROTUBULE-ASSOCIATED PROTEIN"/>
    <property type="match status" value="1"/>
</dbReference>
<feature type="compositionally biased region" description="Polar residues" evidence="1">
    <location>
        <begin position="355"/>
        <end position="371"/>
    </location>
</feature>
<feature type="compositionally biased region" description="Low complexity" evidence="1">
    <location>
        <begin position="344"/>
        <end position="354"/>
    </location>
</feature>
<dbReference type="InterPro" id="IPR026074">
    <property type="entry name" value="MAP1"/>
</dbReference>
<dbReference type="Proteomes" id="UP000829354">
    <property type="component" value="Chromosome I"/>
</dbReference>
<dbReference type="PANTHER" id="PTHR13843:SF12">
    <property type="entry name" value="ATPASE F1_V1_A1 COMPLEX ALPHA_BETA SUBUNIT NUCLEOTIDE-BINDING DOMAIN-CONTAINING PROTEIN"/>
    <property type="match status" value="1"/>
</dbReference>
<dbReference type="EMBL" id="CP092620">
    <property type="protein sequence ID" value="UMM12085.1"/>
    <property type="molecule type" value="Genomic_DNA"/>
</dbReference>
<gene>
    <name evidence="2" type="ORF">L5515_001045</name>
</gene>
<name>A0AAE9E2C5_CAEBR</name>
<organism evidence="2 3">
    <name type="scientific">Caenorhabditis briggsae</name>
    <dbReference type="NCBI Taxonomy" id="6238"/>
    <lineage>
        <taxon>Eukaryota</taxon>
        <taxon>Metazoa</taxon>
        <taxon>Ecdysozoa</taxon>
        <taxon>Nematoda</taxon>
        <taxon>Chromadorea</taxon>
        <taxon>Rhabditida</taxon>
        <taxon>Rhabditina</taxon>
        <taxon>Rhabditomorpha</taxon>
        <taxon>Rhabditoidea</taxon>
        <taxon>Rhabditidae</taxon>
        <taxon>Peloderinae</taxon>
        <taxon>Caenorhabditis</taxon>
    </lineage>
</organism>